<feature type="coiled-coil region" evidence="10">
    <location>
        <begin position="44"/>
        <end position="96"/>
    </location>
</feature>
<evidence type="ECO:0000256" key="3">
    <source>
        <dbReference type="ARBA" id="ARBA00022676"/>
    </source>
</evidence>
<dbReference type="FunFam" id="3.90.550.20:FF:000002">
    <property type="entry name" value="Initiation-specific alpha-1,6-mannosyltransferase"/>
    <property type="match status" value="1"/>
</dbReference>
<dbReference type="EMBL" id="BTFZ01000001">
    <property type="protein sequence ID" value="GMM32934.1"/>
    <property type="molecule type" value="Genomic_DNA"/>
</dbReference>
<accession>A0AAV5QDX9</accession>
<keyword evidence="5" id="KW-0812">Transmembrane</keyword>
<keyword evidence="3" id="KW-0328">Glycosyltransferase</keyword>
<evidence type="ECO:0000313" key="11">
    <source>
        <dbReference type="EMBL" id="GMM32934.1"/>
    </source>
</evidence>
<dbReference type="InterPro" id="IPR007577">
    <property type="entry name" value="GlycoTrfase_DXD_sugar-bd_CS"/>
</dbReference>
<keyword evidence="7" id="KW-1133">Transmembrane helix</keyword>
<keyword evidence="12" id="KW-1185">Reference proteome</keyword>
<evidence type="ECO:0000313" key="12">
    <source>
        <dbReference type="Proteomes" id="UP001360560"/>
    </source>
</evidence>
<dbReference type="GO" id="GO:0000009">
    <property type="term" value="F:alpha-1,6-mannosyltransferase activity"/>
    <property type="evidence" value="ECO:0007669"/>
    <property type="project" value="InterPro"/>
</dbReference>
<name>A0AAV5QDX9_9ASCO</name>
<dbReference type="GO" id="GO:0000136">
    <property type="term" value="C:mannan polymerase complex"/>
    <property type="evidence" value="ECO:0007669"/>
    <property type="project" value="TreeGrafter"/>
</dbReference>
<dbReference type="InterPro" id="IPR029044">
    <property type="entry name" value="Nucleotide-diphossugar_trans"/>
</dbReference>
<dbReference type="PANTHER" id="PTHR31834">
    <property type="entry name" value="INITIATION-SPECIFIC ALPHA-1,6-MANNOSYLTRANSFERASE"/>
    <property type="match status" value="1"/>
</dbReference>
<evidence type="ECO:0000256" key="6">
    <source>
        <dbReference type="ARBA" id="ARBA00022968"/>
    </source>
</evidence>
<gene>
    <name evidence="11" type="ORF">DASC09_002590</name>
</gene>
<dbReference type="GeneID" id="90070913"/>
<keyword evidence="6" id="KW-0735">Signal-anchor</keyword>
<evidence type="ECO:0000256" key="8">
    <source>
        <dbReference type="ARBA" id="ARBA00023034"/>
    </source>
</evidence>
<keyword evidence="8" id="KW-0333">Golgi apparatus</keyword>
<dbReference type="GO" id="GO:0006487">
    <property type="term" value="P:protein N-linked glycosylation"/>
    <property type="evidence" value="ECO:0007669"/>
    <property type="project" value="TreeGrafter"/>
</dbReference>
<evidence type="ECO:0000256" key="10">
    <source>
        <dbReference type="SAM" id="Coils"/>
    </source>
</evidence>
<keyword evidence="9" id="KW-0472">Membrane</keyword>
<organism evidence="11 12">
    <name type="scientific">Saccharomycopsis crataegensis</name>
    <dbReference type="NCBI Taxonomy" id="43959"/>
    <lineage>
        <taxon>Eukaryota</taxon>
        <taxon>Fungi</taxon>
        <taxon>Dikarya</taxon>
        <taxon>Ascomycota</taxon>
        <taxon>Saccharomycotina</taxon>
        <taxon>Saccharomycetes</taxon>
        <taxon>Saccharomycopsidaceae</taxon>
        <taxon>Saccharomycopsis</taxon>
    </lineage>
</organism>
<evidence type="ECO:0000256" key="9">
    <source>
        <dbReference type="ARBA" id="ARBA00023136"/>
    </source>
</evidence>
<comment type="subcellular location">
    <subcellularLocation>
        <location evidence="1">Golgi apparatus membrane</location>
        <topology evidence="1">Single-pass type II membrane protein</topology>
    </subcellularLocation>
</comment>
<dbReference type="PANTHER" id="PTHR31834:SF11">
    <property type="entry name" value="GLYCOSYLTRANSFERASE HOC1-RELATED"/>
    <property type="match status" value="1"/>
</dbReference>
<proteinExistence type="inferred from homology"/>
<protein>
    <submittedName>
        <fullName evidence="11">Alpha-1,6-mannosyltransferase</fullName>
    </submittedName>
</protein>
<comment type="similarity">
    <text evidence="2">Belongs to the glycosyltransferase 32 family.</text>
</comment>
<dbReference type="Proteomes" id="UP001360560">
    <property type="component" value="Unassembled WGS sequence"/>
</dbReference>
<evidence type="ECO:0000256" key="5">
    <source>
        <dbReference type="ARBA" id="ARBA00022692"/>
    </source>
</evidence>
<evidence type="ECO:0000256" key="4">
    <source>
        <dbReference type="ARBA" id="ARBA00022679"/>
    </source>
</evidence>
<dbReference type="AlphaFoldDB" id="A0AAV5QDX9"/>
<evidence type="ECO:0000256" key="2">
    <source>
        <dbReference type="ARBA" id="ARBA00009003"/>
    </source>
</evidence>
<reference evidence="11 12" key="1">
    <citation type="journal article" date="2023" name="Elife">
        <title>Identification of key yeast species and microbe-microbe interactions impacting larval growth of Drosophila in the wild.</title>
        <authorList>
            <person name="Mure A."/>
            <person name="Sugiura Y."/>
            <person name="Maeda R."/>
            <person name="Honda K."/>
            <person name="Sakurai N."/>
            <person name="Takahashi Y."/>
            <person name="Watada M."/>
            <person name="Katoh T."/>
            <person name="Gotoh A."/>
            <person name="Gotoh Y."/>
            <person name="Taniguchi I."/>
            <person name="Nakamura K."/>
            <person name="Hayashi T."/>
            <person name="Katayama T."/>
            <person name="Uemura T."/>
            <person name="Hattori Y."/>
        </authorList>
    </citation>
    <scope>NUCLEOTIDE SEQUENCE [LARGE SCALE GENOMIC DNA]</scope>
    <source>
        <strain evidence="11 12">SC-9</strain>
    </source>
</reference>
<dbReference type="Pfam" id="PF04488">
    <property type="entry name" value="Gly_transf_sug"/>
    <property type="match status" value="1"/>
</dbReference>
<evidence type="ECO:0000256" key="7">
    <source>
        <dbReference type="ARBA" id="ARBA00022989"/>
    </source>
</evidence>
<comment type="caution">
    <text evidence="11">The sequence shown here is derived from an EMBL/GenBank/DDBJ whole genome shotgun (WGS) entry which is preliminary data.</text>
</comment>
<dbReference type="RefSeq" id="XP_064849934.1">
    <property type="nucleotide sequence ID" value="XM_064993862.1"/>
</dbReference>
<keyword evidence="4" id="KW-0808">Transferase</keyword>
<dbReference type="SUPFAM" id="SSF53448">
    <property type="entry name" value="Nucleotide-diphospho-sugar transferases"/>
    <property type="match status" value="1"/>
</dbReference>
<keyword evidence="10" id="KW-0175">Coiled coil</keyword>
<sequence>MKATVMRRVLVVIFTLISLVVLLIKFVPINSNNNLQKVLFESYLSSLQRNNEQTLQQQKQNEELSKKLEDIASNLLRKQEERINELEMDRKSLERKLVCNSNPPEDASLREKLAFIYPYDSTRKFPAYVWQCWKYGLNDDRFDTKFKDGETAWAVRNPGFVHELFNDDTSTAMVHHLYKGIPEIIEAYSSLPSIILKMDFFRYLILLARGGVYADIDTHPLQAVPNWIPENVSPNEVGMIVGIEADADDSSWKKVYARRLQFGQWVIQAKPGHPILREIVVQITQKTLDKKKKDGKTFLDPVNTNLDIMRWTGAGMWTDVIFTYFNDYVLSGIYTKVTWKDFINLEVPKLVSDVLVLPITSFSPGIGTMGSKDEDDPLAFVRHYFECNWKHKEPVAGSSSSPLAGSKDKSF</sequence>
<dbReference type="InterPro" id="IPR039367">
    <property type="entry name" value="Och1-like"/>
</dbReference>
<dbReference type="Gene3D" id="3.90.550.20">
    <property type="match status" value="1"/>
</dbReference>
<evidence type="ECO:0000256" key="1">
    <source>
        <dbReference type="ARBA" id="ARBA00004323"/>
    </source>
</evidence>